<accession>A0A5N4AI12</accession>
<proteinExistence type="predicted"/>
<evidence type="ECO:0000259" key="1">
    <source>
        <dbReference type="Pfam" id="PF13847"/>
    </source>
</evidence>
<dbReference type="InterPro" id="IPR025714">
    <property type="entry name" value="Methyltranfer_dom"/>
</dbReference>
<dbReference type="EMBL" id="VVIM01000007">
    <property type="protein sequence ID" value="KAB0796943.1"/>
    <property type="molecule type" value="Genomic_DNA"/>
</dbReference>
<reference evidence="2 3" key="1">
    <citation type="journal article" date="2018" name="Elife">
        <title>Firefly genomes illuminate parallel origins of bioluminescence in beetles.</title>
        <authorList>
            <person name="Fallon T.R."/>
            <person name="Lower S.E."/>
            <person name="Chang C.H."/>
            <person name="Bessho-Uehara M."/>
            <person name="Martin G.J."/>
            <person name="Bewick A.J."/>
            <person name="Behringer M."/>
            <person name="Debat H.J."/>
            <person name="Wong I."/>
            <person name="Day J.C."/>
            <person name="Suvorov A."/>
            <person name="Silva C.J."/>
            <person name="Stanger-Hall K.F."/>
            <person name="Hall D.W."/>
            <person name="Schmitz R.J."/>
            <person name="Nelson D.R."/>
            <person name="Lewis S.M."/>
            <person name="Shigenobu S."/>
            <person name="Bybee S.M."/>
            <person name="Larracuente A.M."/>
            <person name="Oba Y."/>
            <person name="Weng J.K."/>
        </authorList>
    </citation>
    <scope>NUCLEOTIDE SEQUENCE [LARGE SCALE GENOMIC DNA]</scope>
    <source>
        <strain evidence="2">1611_PpyrPB1</strain>
        <tissue evidence="2">Whole body</tissue>
    </source>
</reference>
<dbReference type="AlphaFoldDB" id="A0A5N4AI12"/>
<feature type="domain" description="Methyltransferase" evidence="1">
    <location>
        <begin position="33"/>
        <end position="91"/>
    </location>
</feature>
<dbReference type="InParanoid" id="A0A5N4AI12"/>
<sequence length="102" mass="11445">MNKAETFVTVSLPAQRDVRYAIEKIKQTVTWRDHCNVLDISCGTGNVPHDVLLPILPESTTAIIGVDMSTCVLQYANEKYGKKIIFKQMDIVNCQIPGTNYE</sequence>
<dbReference type="Proteomes" id="UP000327044">
    <property type="component" value="Unassembled WGS sequence"/>
</dbReference>
<dbReference type="Pfam" id="PF13847">
    <property type="entry name" value="Methyltransf_31"/>
    <property type="match status" value="1"/>
</dbReference>
<comment type="caution">
    <text evidence="2">The sequence shown here is derived from an EMBL/GenBank/DDBJ whole genome shotgun (WGS) entry which is preliminary data.</text>
</comment>
<dbReference type="SUPFAM" id="SSF53335">
    <property type="entry name" value="S-adenosyl-L-methionine-dependent methyltransferases"/>
    <property type="match status" value="1"/>
</dbReference>
<gene>
    <name evidence="2" type="ORF">PPYR_11004</name>
</gene>
<evidence type="ECO:0000313" key="3">
    <source>
        <dbReference type="Proteomes" id="UP000327044"/>
    </source>
</evidence>
<organism evidence="2 3">
    <name type="scientific">Photinus pyralis</name>
    <name type="common">Common eastern firefly</name>
    <name type="synonym">Lampyris pyralis</name>
    <dbReference type="NCBI Taxonomy" id="7054"/>
    <lineage>
        <taxon>Eukaryota</taxon>
        <taxon>Metazoa</taxon>
        <taxon>Ecdysozoa</taxon>
        <taxon>Arthropoda</taxon>
        <taxon>Hexapoda</taxon>
        <taxon>Insecta</taxon>
        <taxon>Pterygota</taxon>
        <taxon>Neoptera</taxon>
        <taxon>Endopterygota</taxon>
        <taxon>Coleoptera</taxon>
        <taxon>Polyphaga</taxon>
        <taxon>Elateriformia</taxon>
        <taxon>Elateroidea</taxon>
        <taxon>Lampyridae</taxon>
        <taxon>Lampyrinae</taxon>
        <taxon>Photinus</taxon>
    </lineage>
</organism>
<dbReference type="InterPro" id="IPR029063">
    <property type="entry name" value="SAM-dependent_MTases_sf"/>
</dbReference>
<dbReference type="Gene3D" id="3.40.50.150">
    <property type="entry name" value="Vaccinia Virus protein VP39"/>
    <property type="match status" value="1"/>
</dbReference>
<protein>
    <recommendedName>
        <fullName evidence="1">Methyltransferase domain-containing protein</fullName>
    </recommendedName>
</protein>
<keyword evidence="3" id="KW-1185">Reference proteome</keyword>
<name>A0A5N4AI12_PHOPY</name>
<evidence type="ECO:0000313" key="2">
    <source>
        <dbReference type="EMBL" id="KAB0796943.1"/>
    </source>
</evidence>